<organism evidence="3 4">
    <name type="scientific">Mucilaginibacter glaciei</name>
    <dbReference type="NCBI Taxonomy" id="2772109"/>
    <lineage>
        <taxon>Bacteria</taxon>
        <taxon>Pseudomonadati</taxon>
        <taxon>Bacteroidota</taxon>
        <taxon>Sphingobacteriia</taxon>
        <taxon>Sphingobacteriales</taxon>
        <taxon>Sphingobacteriaceae</taxon>
        <taxon>Mucilaginibacter</taxon>
    </lineage>
</organism>
<evidence type="ECO:0000313" key="3">
    <source>
        <dbReference type="EMBL" id="MBD1394308.1"/>
    </source>
</evidence>
<dbReference type="Proteomes" id="UP000619078">
    <property type="component" value="Unassembled WGS sequence"/>
</dbReference>
<feature type="domain" description="DUF4349" evidence="2">
    <location>
        <begin position="49"/>
        <end position="168"/>
    </location>
</feature>
<dbReference type="PROSITE" id="PS51257">
    <property type="entry name" value="PROKAR_LIPOPROTEIN"/>
    <property type="match status" value="1"/>
</dbReference>
<name>A0A926NS19_9SPHI</name>
<dbReference type="AlphaFoldDB" id="A0A926NS19"/>
<evidence type="ECO:0000256" key="1">
    <source>
        <dbReference type="SAM" id="Phobius"/>
    </source>
</evidence>
<comment type="caution">
    <text evidence="3">The sequence shown here is derived from an EMBL/GenBank/DDBJ whole genome shotgun (WGS) entry which is preliminary data.</text>
</comment>
<dbReference type="RefSeq" id="WP_191164044.1">
    <property type="nucleotide sequence ID" value="NZ_JACWMX010000005.1"/>
</dbReference>
<accession>A0A926NS19</accession>
<reference evidence="3" key="1">
    <citation type="submission" date="2020-09" db="EMBL/GenBank/DDBJ databases">
        <title>Novel species of Mucilaginibacter isolated from a glacier on the Tibetan Plateau.</title>
        <authorList>
            <person name="Liu Q."/>
            <person name="Xin Y.-H."/>
        </authorList>
    </citation>
    <scope>NUCLEOTIDE SEQUENCE</scope>
    <source>
        <strain evidence="3">ZB1P21</strain>
    </source>
</reference>
<evidence type="ECO:0000259" key="2">
    <source>
        <dbReference type="Pfam" id="PF14257"/>
    </source>
</evidence>
<protein>
    <submittedName>
        <fullName evidence="3">DUF4349 domain-containing protein</fullName>
    </submittedName>
</protein>
<dbReference type="Pfam" id="PF14257">
    <property type="entry name" value="DUF4349"/>
    <property type="match status" value="1"/>
</dbReference>
<keyword evidence="1" id="KW-1133">Transmembrane helix</keyword>
<proteinExistence type="predicted"/>
<keyword evidence="1" id="KW-0812">Transmembrane</keyword>
<gene>
    <name evidence="3" type="ORF">IDJ76_14455</name>
</gene>
<dbReference type="EMBL" id="JACWMX010000005">
    <property type="protein sequence ID" value="MBD1394308.1"/>
    <property type="molecule type" value="Genomic_DNA"/>
</dbReference>
<keyword evidence="1" id="KW-0472">Membrane</keyword>
<feature type="transmembrane region" description="Helical" evidence="1">
    <location>
        <begin position="247"/>
        <end position="274"/>
    </location>
</feature>
<dbReference type="InterPro" id="IPR025645">
    <property type="entry name" value="DUF4349"/>
</dbReference>
<keyword evidence="4" id="KW-1185">Reference proteome</keyword>
<evidence type="ECO:0000313" key="4">
    <source>
        <dbReference type="Proteomes" id="UP000619078"/>
    </source>
</evidence>
<sequence>MKTKAIILLAGVALLAACKGKQGYEFVNNKSNAADTTAMATDSTGSSPKLIKTAEISFKVKSVQKTGDTIAALTARYNGMVMHHQMTSGINNSQDIHISDDSLMRISAINTSADMNVKIPSEKLELFMNQVSHLGLYITARKMDIEDKSLEYLSAKLKVHNRQELVAQQKKGKITIKDPSAVLWLKDDLVDGQIGNQQIDQSVKYSMVTLNFYQSNTILKEMIANDDPAAYQLPFAERLLMAFANGWFMFTAFIIGLANLWMLLLFGLGLWMLFKMYKKRYPVLKA</sequence>